<dbReference type="Proteomes" id="UP000245207">
    <property type="component" value="Unassembled WGS sequence"/>
</dbReference>
<accession>A0A2U1KJL2</accession>
<dbReference type="EMBL" id="PKPP01017496">
    <property type="protein sequence ID" value="PWA36918.1"/>
    <property type="molecule type" value="Genomic_DNA"/>
</dbReference>
<dbReference type="AlphaFoldDB" id="A0A2U1KJL2"/>
<sequence>MVSTPNFDELKAICGSNESKDYFKFLFVQEEAENEGFIRKIIELCDGMHGKIAKFGAMLEEGQRFSHFDVAHWDGMECLVQAQARNGVTLQAFLRLLDVLRGAREEKRKHVMVMEVHE</sequence>
<gene>
    <name evidence="1" type="ORF">CTI12_AA595330</name>
</gene>
<protein>
    <submittedName>
        <fullName evidence="1">Uncharacterized protein</fullName>
    </submittedName>
</protein>
<keyword evidence="2" id="KW-1185">Reference proteome</keyword>
<organism evidence="1 2">
    <name type="scientific">Artemisia annua</name>
    <name type="common">Sweet wormwood</name>
    <dbReference type="NCBI Taxonomy" id="35608"/>
    <lineage>
        <taxon>Eukaryota</taxon>
        <taxon>Viridiplantae</taxon>
        <taxon>Streptophyta</taxon>
        <taxon>Embryophyta</taxon>
        <taxon>Tracheophyta</taxon>
        <taxon>Spermatophyta</taxon>
        <taxon>Magnoliopsida</taxon>
        <taxon>eudicotyledons</taxon>
        <taxon>Gunneridae</taxon>
        <taxon>Pentapetalae</taxon>
        <taxon>asterids</taxon>
        <taxon>campanulids</taxon>
        <taxon>Asterales</taxon>
        <taxon>Asteraceae</taxon>
        <taxon>Asteroideae</taxon>
        <taxon>Anthemideae</taxon>
        <taxon>Artemisiinae</taxon>
        <taxon>Artemisia</taxon>
    </lineage>
</organism>
<evidence type="ECO:0000313" key="1">
    <source>
        <dbReference type="EMBL" id="PWA36918.1"/>
    </source>
</evidence>
<reference evidence="1 2" key="1">
    <citation type="journal article" date="2018" name="Mol. Plant">
        <title>The genome of Artemisia annua provides insight into the evolution of Asteraceae family and artemisinin biosynthesis.</title>
        <authorList>
            <person name="Shen Q."/>
            <person name="Zhang L."/>
            <person name="Liao Z."/>
            <person name="Wang S."/>
            <person name="Yan T."/>
            <person name="Shi P."/>
            <person name="Liu M."/>
            <person name="Fu X."/>
            <person name="Pan Q."/>
            <person name="Wang Y."/>
            <person name="Lv Z."/>
            <person name="Lu X."/>
            <person name="Zhang F."/>
            <person name="Jiang W."/>
            <person name="Ma Y."/>
            <person name="Chen M."/>
            <person name="Hao X."/>
            <person name="Li L."/>
            <person name="Tang Y."/>
            <person name="Lv G."/>
            <person name="Zhou Y."/>
            <person name="Sun X."/>
            <person name="Brodelius P.E."/>
            <person name="Rose J.K.C."/>
            <person name="Tang K."/>
        </authorList>
    </citation>
    <scope>NUCLEOTIDE SEQUENCE [LARGE SCALE GENOMIC DNA]</scope>
    <source>
        <strain evidence="2">cv. Huhao1</strain>
        <tissue evidence="1">Leaf</tissue>
    </source>
</reference>
<proteinExistence type="predicted"/>
<comment type="caution">
    <text evidence="1">The sequence shown here is derived from an EMBL/GenBank/DDBJ whole genome shotgun (WGS) entry which is preliminary data.</text>
</comment>
<evidence type="ECO:0000313" key="2">
    <source>
        <dbReference type="Proteomes" id="UP000245207"/>
    </source>
</evidence>
<name>A0A2U1KJL2_ARTAN</name>